<dbReference type="OrthoDB" id="9784686at2"/>
<dbReference type="AlphaFoldDB" id="A0A511N1D1"/>
<feature type="chain" id="PRO_5022006349" description="Thioredoxin-like fold domain-containing protein" evidence="6">
    <location>
        <begin position="33"/>
        <end position="328"/>
    </location>
</feature>
<keyword evidence="4" id="KW-1015">Disulfide bond</keyword>
<dbReference type="Gene3D" id="3.40.30.10">
    <property type="entry name" value="Glutaredoxin"/>
    <property type="match status" value="1"/>
</dbReference>
<feature type="domain" description="Thioredoxin-like fold" evidence="7">
    <location>
        <begin position="161"/>
        <end position="325"/>
    </location>
</feature>
<dbReference type="SUPFAM" id="SSF52833">
    <property type="entry name" value="Thioredoxin-like"/>
    <property type="match status" value="1"/>
</dbReference>
<keyword evidence="2 6" id="KW-0732">Signal</keyword>
<dbReference type="Proteomes" id="UP000321306">
    <property type="component" value="Unassembled WGS sequence"/>
</dbReference>
<keyword evidence="3" id="KW-0560">Oxidoreductase</keyword>
<evidence type="ECO:0000256" key="5">
    <source>
        <dbReference type="ARBA" id="ARBA00023284"/>
    </source>
</evidence>
<reference evidence="8 9" key="1">
    <citation type="submission" date="2019-07" db="EMBL/GenBank/DDBJ databases">
        <title>Whole genome shotgun sequence of Deinococcus cellulosilyticus NBRC 106333.</title>
        <authorList>
            <person name="Hosoyama A."/>
            <person name="Uohara A."/>
            <person name="Ohji S."/>
            <person name="Ichikawa N."/>
        </authorList>
    </citation>
    <scope>NUCLEOTIDE SEQUENCE [LARGE SCALE GENOMIC DNA]</scope>
    <source>
        <strain evidence="8 9">NBRC 106333</strain>
    </source>
</reference>
<comment type="caution">
    <text evidence="8">The sequence shown here is derived from an EMBL/GenBank/DDBJ whole genome shotgun (WGS) entry which is preliminary data.</text>
</comment>
<accession>A0A511N1D1</accession>
<evidence type="ECO:0000256" key="1">
    <source>
        <dbReference type="ARBA" id="ARBA00005791"/>
    </source>
</evidence>
<sequence length="328" mass="36785">MLTRMLLIRLYHKTDMKRILALALASLGAAQAQLMNPPEFILNSSFFQGHQKAADGSYKKGFNTLKLTSKAGLVLKAEYTSNNTNLQTAAQLIAYLTGYGESFEEPVLNFLKQNQKELSRGVSVLDQDSQYNISVVQQSGLLGLSVERHQFPESTFPKNVPTYGDPKAKVAIRILSDYQCPYCQRLATTVLSSWKKQAGSLGIKIEHHHFPLSYHQNAFPAAEAAECANAQGKFWEFTDAAFQDWNWTKKPVPDALKDFSRMAGKLKLDTKKFDRCLATHQFKDRVNEGLKTGQAARLTGTPSVYVGGFKVVDYNNWKEMMTLIQLSQ</sequence>
<evidence type="ECO:0000313" key="9">
    <source>
        <dbReference type="Proteomes" id="UP000321306"/>
    </source>
</evidence>
<feature type="signal peptide" evidence="6">
    <location>
        <begin position="1"/>
        <end position="32"/>
    </location>
</feature>
<name>A0A511N1D1_DEIC1</name>
<dbReference type="PANTHER" id="PTHR13887">
    <property type="entry name" value="GLUTATHIONE S-TRANSFERASE KAPPA"/>
    <property type="match status" value="1"/>
</dbReference>
<evidence type="ECO:0000256" key="3">
    <source>
        <dbReference type="ARBA" id="ARBA00023002"/>
    </source>
</evidence>
<evidence type="ECO:0000259" key="7">
    <source>
        <dbReference type="Pfam" id="PF13462"/>
    </source>
</evidence>
<dbReference type="PANTHER" id="PTHR13887:SF14">
    <property type="entry name" value="DISULFIDE BOND FORMATION PROTEIN D"/>
    <property type="match status" value="1"/>
</dbReference>
<organism evidence="8 9">
    <name type="scientific">Deinococcus cellulosilyticus (strain DSM 18568 / NBRC 106333 / KACC 11606 / 5516J-15)</name>
    <dbReference type="NCBI Taxonomy" id="1223518"/>
    <lineage>
        <taxon>Bacteria</taxon>
        <taxon>Thermotogati</taxon>
        <taxon>Deinococcota</taxon>
        <taxon>Deinococci</taxon>
        <taxon>Deinococcales</taxon>
        <taxon>Deinococcaceae</taxon>
        <taxon>Deinococcus</taxon>
    </lineage>
</organism>
<evidence type="ECO:0000256" key="6">
    <source>
        <dbReference type="SAM" id="SignalP"/>
    </source>
</evidence>
<protein>
    <recommendedName>
        <fullName evidence="7">Thioredoxin-like fold domain-containing protein</fullName>
    </recommendedName>
</protein>
<evidence type="ECO:0000313" key="8">
    <source>
        <dbReference type="EMBL" id="GEM46609.1"/>
    </source>
</evidence>
<dbReference type="Pfam" id="PF13462">
    <property type="entry name" value="Thioredoxin_4"/>
    <property type="match status" value="1"/>
</dbReference>
<keyword evidence="5" id="KW-0676">Redox-active center</keyword>
<comment type="similarity">
    <text evidence="1">Belongs to the thioredoxin family. DsbA subfamily.</text>
</comment>
<evidence type="ECO:0000256" key="2">
    <source>
        <dbReference type="ARBA" id="ARBA00022729"/>
    </source>
</evidence>
<keyword evidence="9" id="KW-1185">Reference proteome</keyword>
<dbReference type="EMBL" id="BJXB01000008">
    <property type="protein sequence ID" value="GEM46609.1"/>
    <property type="molecule type" value="Genomic_DNA"/>
</dbReference>
<dbReference type="InterPro" id="IPR012336">
    <property type="entry name" value="Thioredoxin-like_fold"/>
</dbReference>
<proteinExistence type="inferred from homology"/>
<gene>
    <name evidence="8" type="ORF">DC3_22440</name>
</gene>
<evidence type="ECO:0000256" key="4">
    <source>
        <dbReference type="ARBA" id="ARBA00023157"/>
    </source>
</evidence>
<dbReference type="GO" id="GO:0016491">
    <property type="term" value="F:oxidoreductase activity"/>
    <property type="evidence" value="ECO:0007669"/>
    <property type="project" value="UniProtKB-KW"/>
</dbReference>
<dbReference type="InterPro" id="IPR036249">
    <property type="entry name" value="Thioredoxin-like_sf"/>
</dbReference>